<keyword evidence="4 5" id="KW-0560">Oxidoreductase</keyword>
<dbReference type="InterPro" id="IPR051721">
    <property type="entry name" value="Biopterin_syn/organic_redct"/>
</dbReference>
<dbReference type="PANTHER" id="PTHR44085:SF2">
    <property type="entry name" value="SEPIAPTERIN REDUCTASE"/>
    <property type="match status" value="1"/>
</dbReference>
<dbReference type="SUPFAM" id="SSF51735">
    <property type="entry name" value="NAD(P)-binding Rossmann-fold domains"/>
    <property type="match status" value="1"/>
</dbReference>
<dbReference type="GO" id="GO:0006729">
    <property type="term" value="P:tetrahydrobiopterin biosynthetic process"/>
    <property type="evidence" value="ECO:0007669"/>
    <property type="project" value="TreeGrafter"/>
</dbReference>
<reference evidence="5 6" key="1">
    <citation type="journal article" date="2015" name="Plant Cell">
        <title>Oil accumulation by the oleaginous diatom Fistulifera solaris as revealed by the genome and transcriptome.</title>
        <authorList>
            <person name="Tanaka T."/>
            <person name="Maeda Y."/>
            <person name="Veluchamy A."/>
            <person name="Tanaka M."/>
            <person name="Abida H."/>
            <person name="Marechal E."/>
            <person name="Bowler C."/>
            <person name="Muto M."/>
            <person name="Sunaga Y."/>
            <person name="Tanaka M."/>
            <person name="Yoshino T."/>
            <person name="Taniguchi T."/>
            <person name="Fukuda Y."/>
            <person name="Nemoto M."/>
            <person name="Matsumoto M."/>
            <person name="Wong P.S."/>
            <person name="Aburatani S."/>
            <person name="Fujibuchi W."/>
        </authorList>
    </citation>
    <scope>NUCLEOTIDE SEQUENCE [LARGE SCALE GENOMIC DNA]</scope>
    <source>
        <strain evidence="5 6">JPCC DA0580</strain>
    </source>
</reference>
<dbReference type="PRINTS" id="PR00081">
    <property type="entry name" value="GDHRDH"/>
</dbReference>
<dbReference type="EC" id="1.1.1.153" evidence="5"/>
<comment type="subcellular location">
    <subcellularLocation>
        <location evidence="1">Cytoplasm</location>
    </subcellularLocation>
</comment>
<evidence type="ECO:0000256" key="1">
    <source>
        <dbReference type="ARBA" id="ARBA00004496"/>
    </source>
</evidence>
<dbReference type="InterPro" id="IPR002347">
    <property type="entry name" value="SDR_fam"/>
</dbReference>
<evidence type="ECO:0000313" key="6">
    <source>
        <dbReference type="Proteomes" id="UP000198406"/>
    </source>
</evidence>
<comment type="caution">
    <text evidence="5">The sequence shown here is derived from an EMBL/GenBank/DDBJ whole genome shotgun (WGS) entry which is preliminary data.</text>
</comment>
<dbReference type="Pfam" id="PF00106">
    <property type="entry name" value="adh_short"/>
    <property type="match status" value="1"/>
</dbReference>
<proteinExistence type="predicted"/>
<sequence length="262" mass="29003">MKVLIVTGASRGLGRSIALAFVKQFCSFTPTAQETWKICLLARDQAALQVTQQFIHEALPSNQNITVNCHGIDLGQIDDLSDRIESFLAELSSESVSELYFINNAGSLGPIGPCRNTNLQTMQSNFDFNITSACWLSARFVQWANETMNCPKTVIVNISSLVAIQAFPSLGMYSAGKAARDMFHAALAQEEEDVLVLNYAPGPLETDMTEQIRLAPLLDSSLRPHYQKQLVDPDDSAAKLVDILFYQKFKSGQHVDYYDALE</sequence>
<name>A0A1Z5JDQ4_FISSO</name>
<dbReference type="InParanoid" id="A0A1Z5JDQ4"/>
<dbReference type="GO" id="GO:0005737">
    <property type="term" value="C:cytoplasm"/>
    <property type="evidence" value="ECO:0007669"/>
    <property type="project" value="UniProtKB-SubCell"/>
</dbReference>
<protein>
    <submittedName>
        <fullName evidence="5">Sepiapterin reductase</fullName>
        <ecNumber evidence="5">1.1.1.153</ecNumber>
    </submittedName>
</protein>
<dbReference type="Gene3D" id="3.40.50.720">
    <property type="entry name" value="NAD(P)-binding Rossmann-like Domain"/>
    <property type="match status" value="1"/>
</dbReference>
<accession>A0A1Z5JDQ4</accession>
<evidence type="ECO:0000256" key="2">
    <source>
        <dbReference type="ARBA" id="ARBA00022490"/>
    </source>
</evidence>
<dbReference type="OrthoDB" id="153074at2759"/>
<dbReference type="EMBL" id="BDSP01000050">
    <property type="protein sequence ID" value="GAX12134.1"/>
    <property type="molecule type" value="Genomic_DNA"/>
</dbReference>
<evidence type="ECO:0000256" key="3">
    <source>
        <dbReference type="ARBA" id="ARBA00022857"/>
    </source>
</evidence>
<organism evidence="5 6">
    <name type="scientific">Fistulifera solaris</name>
    <name type="common">Oleaginous diatom</name>
    <dbReference type="NCBI Taxonomy" id="1519565"/>
    <lineage>
        <taxon>Eukaryota</taxon>
        <taxon>Sar</taxon>
        <taxon>Stramenopiles</taxon>
        <taxon>Ochrophyta</taxon>
        <taxon>Bacillariophyta</taxon>
        <taxon>Bacillariophyceae</taxon>
        <taxon>Bacillariophycidae</taxon>
        <taxon>Naviculales</taxon>
        <taxon>Naviculaceae</taxon>
        <taxon>Fistulifera</taxon>
    </lineage>
</organism>
<dbReference type="GO" id="GO:0004757">
    <property type="term" value="F:sepiapterin reductase (NADP+) activity"/>
    <property type="evidence" value="ECO:0007669"/>
    <property type="project" value="UniProtKB-EC"/>
</dbReference>
<evidence type="ECO:0000313" key="5">
    <source>
        <dbReference type="EMBL" id="GAX12134.1"/>
    </source>
</evidence>
<dbReference type="InterPro" id="IPR036291">
    <property type="entry name" value="NAD(P)-bd_dom_sf"/>
</dbReference>
<dbReference type="AlphaFoldDB" id="A0A1Z5JDQ4"/>
<keyword evidence="6" id="KW-1185">Reference proteome</keyword>
<dbReference type="PANTHER" id="PTHR44085">
    <property type="entry name" value="SEPIAPTERIN REDUCTASE"/>
    <property type="match status" value="1"/>
</dbReference>
<keyword evidence="3" id="KW-0521">NADP</keyword>
<evidence type="ECO:0000256" key="4">
    <source>
        <dbReference type="ARBA" id="ARBA00023002"/>
    </source>
</evidence>
<dbReference type="Proteomes" id="UP000198406">
    <property type="component" value="Unassembled WGS sequence"/>
</dbReference>
<keyword evidence="2" id="KW-0963">Cytoplasm</keyword>
<gene>
    <name evidence="5" type="ORF">FisN_1Hh059</name>
</gene>